<sequence>MVGAALALALAPSGVKLRLLERLPGSLHQRLTALDSQPPAEFDTRVSALSCASQTLLEHLGAWSGVEARRLAPYRGMQVWDGMGQGEVSFSADALHESCLGYIVENRVILAALLERLLAFENVRFEPGAELQGISAPETGSSRRVLTLKDGRQLTSPLTLIAEGGDSPSRQLAGFATTQWDYGHHALVTTVETEKSHAWQCWQRFTETGPLAFLPLAETAGHTASIVWSTSPAHAQELMALETAEFNQALTRAFDGRLGQVSCVAPRQTLALRQRHAQHYILPGLALLGDAAHTIHPLAGQGVNLGFLDVAALAEILIQAHQRGEVLGSTRVLRRYERQRRSDNLTMSASMEAFRRLFVPLPAPLGLLRSAGMNCFNRLPALKNHLVLRAMGLSGDLPSLARRPLVRD</sequence>
<comment type="pathway">
    <text evidence="2">Cofactor biosynthesis; ubiquinone biosynthesis.</text>
</comment>
<dbReference type="GO" id="GO:0019168">
    <property type="term" value="F:2-polyprenylphenol 6-hydroxylase activity"/>
    <property type="evidence" value="ECO:0007669"/>
    <property type="project" value="TreeGrafter"/>
</dbReference>
<evidence type="ECO:0000256" key="2">
    <source>
        <dbReference type="ARBA" id="ARBA00004749"/>
    </source>
</evidence>
<name>A0A5A9W7X8_9GAMM</name>
<evidence type="ECO:0000313" key="10">
    <source>
        <dbReference type="EMBL" id="KAA0876643.1"/>
    </source>
</evidence>
<proteinExistence type="inferred from homology"/>
<keyword evidence="6" id="KW-0560">Oxidoreductase</keyword>
<comment type="similarity">
    <text evidence="3">Belongs to the UbiH/COQ6 family.</text>
</comment>
<protein>
    <submittedName>
        <fullName evidence="10">2-octaprenyl-3-methyl-6-methoxy-1,4-benzoquinol hydroxylase</fullName>
    </submittedName>
</protein>
<keyword evidence="11" id="KW-1185">Reference proteome</keyword>
<feature type="domain" description="FAD-binding" evidence="9">
    <location>
        <begin position="2"/>
        <end position="341"/>
    </location>
</feature>
<comment type="cofactor">
    <cofactor evidence="1">
        <name>FAD</name>
        <dbReference type="ChEBI" id="CHEBI:57692"/>
    </cofactor>
</comment>
<keyword evidence="5" id="KW-0274">FAD</keyword>
<dbReference type="SUPFAM" id="SSF51905">
    <property type="entry name" value="FAD/NAD(P)-binding domain"/>
    <property type="match status" value="1"/>
</dbReference>
<evidence type="ECO:0000256" key="5">
    <source>
        <dbReference type="ARBA" id="ARBA00022827"/>
    </source>
</evidence>
<dbReference type="GO" id="GO:0110142">
    <property type="term" value="C:ubiquinone biosynthesis complex"/>
    <property type="evidence" value="ECO:0007669"/>
    <property type="project" value="UniProtKB-ARBA"/>
</dbReference>
<dbReference type="OrthoDB" id="9769565at2"/>
<keyword evidence="7" id="KW-0503">Monooxygenase</keyword>
<dbReference type="GO" id="GO:0071949">
    <property type="term" value="F:FAD binding"/>
    <property type="evidence" value="ECO:0007669"/>
    <property type="project" value="InterPro"/>
</dbReference>
<evidence type="ECO:0000259" key="9">
    <source>
        <dbReference type="Pfam" id="PF01494"/>
    </source>
</evidence>
<dbReference type="Pfam" id="PF01494">
    <property type="entry name" value="FAD_binding_3"/>
    <property type="match status" value="1"/>
</dbReference>
<dbReference type="PANTHER" id="PTHR43876">
    <property type="entry name" value="UBIQUINONE BIOSYNTHESIS MONOOXYGENASE COQ6, MITOCHONDRIAL"/>
    <property type="match status" value="1"/>
</dbReference>
<dbReference type="UniPathway" id="UPA00232"/>
<gene>
    <name evidence="10" type="ORF">E1H14_00260</name>
</gene>
<dbReference type="PANTHER" id="PTHR43876:SF7">
    <property type="entry name" value="UBIQUINONE BIOSYNTHESIS MONOOXYGENASE COQ6, MITOCHONDRIAL"/>
    <property type="match status" value="1"/>
</dbReference>
<reference evidence="10 11" key="1">
    <citation type="submission" date="2019-03" db="EMBL/GenBank/DDBJ databases">
        <title>Nitrincola sp. nov. isolated from an Indian soda lake.</title>
        <authorList>
            <person name="Joshi A."/>
            <person name="Thite S.V."/>
            <person name="Joseph N."/>
            <person name="Dhotre D."/>
            <person name="Moorthy M."/>
            <person name="Shouche Y.S."/>
        </authorList>
    </citation>
    <scope>NUCLEOTIDE SEQUENCE [LARGE SCALE GENOMIC DNA]</scope>
    <source>
        <strain evidence="10 11">MEB193</strain>
    </source>
</reference>
<comment type="subunit">
    <text evidence="8">Component of the Ubi complex metabolon, which regroups five ubiquinone biosynthesis proteins (UbiE, UbiF, UbiG, UbiH and UbiI) and two accessory factors (UbiK and the lipid-binding protein UbiJ).</text>
</comment>
<evidence type="ECO:0000313" key="11">
    <source>
        <dbReference type="Proteomes" id="UP000325302"/>
    </source>
</evidence>
<evidence type="ECO:0000256" key="8">
    <source>
        <dbReference type="ARBA" id="ARBA00065734"/>
    </source>
</evidence>
<evidence type="ECO:0000256" key="1">
    <source>
        <dbReference type="ARBA" id="ARBA00001974"/>
    </source>
</evidence>
<dbReference type="InterPro" id="IPR002938">
    <property type="entry name" value="FAD-bd"/>
</dbReference>
<evidence type="ECO:0000256" key="3">
    <source>
        <dbReference type="ARBA" id="ARBA00005349"/>
    </source>
</evidence>
<dbReference type="InterPro" id="IPR051205">
    <property type="entry name" value="UbiH/COQ6_monooxygenase"/>
</dbReference>
<dbReference type="Proteomes" id="UP000325302">
    <property type="component" value="Unassembled WGS sequence"/>
</dbReference>
<dbReference type="AlphaFoldDB" id="A0A5A9W7X8"/>
<dbReference type="PROSITE" id="PS01304">
    <property type="entry name" value="UBIH"/>
    <property type="match status" value="1"/>
</dbReference>
<evidence type="ECO:0000256" key="7">
    <source>
        <dbReference type="ARBA" id="ARBA00023033"/>
    </source>
</evidence>
<accession>A0A5A9W7X8</accession>
<dbReference type="InterPro" id="IPR010971">
    <property type="entry name" value="UbiH/COQ6"/>
</dbReference>
<organism evidence="10 11">
    <name type="scientific">Nitrincola tapanii</name>
    <dbReference type="NCBI Taxonomy" id="1708751"/>
    <lineage>
        <taxon>Bacteria</taxon>
        <taxon>Pseudomonadati</taxon>
        <taxon>Pseudomonadota</taxon>
        <taxon>Gammaproteobacteria</taxon>
        <taxon>Oceanospirillales</taxon>
        <taxon>Oceanospirillaceae</taxon>
        <taxon>Nitrincola</taxon>
    </lineage>
</organism>
<dbReference type="Gene3D" id="3.50.50.60">
    <property type="entry name" value="FAD/NAD(P)-binding domain"/>
    <property type="match status" value="2"/>
</dbReference>
<keyword evidence="4" id="KW-0285">Flavoprotein</keyword>
<dbReference type="FunFam" id="3.50.50.60:FF:000021">
    <property type="entry name" value="Ubiquinone biosynthesis monooxygenase COQ6"/>
    <property type="match status" value="1"/>
</dbReference>
<dbReference type="EMBL" id="SMRS01000001">
    <property type="protein sequence ID" value="KAA0876643.1"/>
    <property type="molecule type" value="Genomic_DNA"/>
</dbReference>
<evidence type="ECO:0000256" key="6">
    <source>
        <dbReference type="ARBA" id="ARBA00023002"/>
    </source>
</evidence>
<evidence type="ECO:0000256" key="4">
    <source>
        <dbReference type="ARBA" id="ARBA00022630"/>
    </source>
</evidence>
<dbReference type="NCBIfam" id="TIGR01988">
    <property type="entry name" value="Ubi-OHases"/>
    <property type="match status" value="1"/>
</dbReference>
<dbReference type="InterPro" id="IPR036188">
    <property type="entry name" value="FAD/NAD-bd_sf"/>
</dbReference>
<dbReference type="GO" id="GO:0006744">
    <property type="term" value="P:ubiquinone biosynthetic process"/>
    <property type="evidence" value="ECO:0007669"/>
    <property type="project" value="UniProtKB-UniPathway"/>
</dbReference>
<dbReference type="InterPro" id="IPR018168">
    <property type="entry name" value="Ubi_Hdrlase_CS"/>
</dbReference>
<comment type="caution">
    <text evidence="10">The sequence shown here is derived from an EMBL/GenBank/DDBJ whole genome shotgun (WGS) entry which is preliminary data.</text>
</comment>